<organism evidence="1 2">
    <name type="scientific">Donghicola tyrosinivorans</name>
    <dbReference type="NCBI Taxonomy" id="1652492"/>
    <lineage>
        <taxon>Bacteria</taxon>
        <taxon>Pseudomonadati</taxon>
        <taxon>Pseudomonadota</taxon>
        <taxon>Alphaproteobacteria</taxon>
        <taxon>Rhodobacterales</taxon>
        <taxon>Roseobacteraceae</taxon>
        <taxon>Donghicola</taxon>
    </lineage>
</organism>
<evidence type="ECO:0000313" key="2">
    <source>
        <dbReference type="Proteomes" id="UP000238392"/>
    </source>
</evidence>
<dbReference type="AlphaFoldDB" id="A0A2T0WFV9"/>
<gene>
    <name evidence="1" type="ORF">CLV74_11518</name>
</gene>
<name>A0A2T0WFV9_9RHOB</name>
<proteinExistence type="predicted"/>
<dbReference type="InterPro" id="IPR018550">
    <property type="entry name" value="Lipid-A_deacylase-rel"/>
</dbReference>
<keyword evidence="2" id="KW-1185">Reference proteome</keyword>
<dbReference type="RefSeq" id="WP_245888589.1">
    <property type="nucleotide sequence ID" value="NZ_PVTQ01000015.1"/>
</dbReference>
<evidence type="ECO:0000313" key="1">
    <source>
        <dbReference type="EMBL" id="PRY85566.1"/>
    </source>
</evidence>
<comment type="caution">
    <text evidence="1">The sequence shown here is derived from an EMBL/GenBank/DDBJ whole genome shotgun (WGS) entry which is preliminary data.</text>
</comment>
<dbReference type="Gene3D" id="2.40.160.20">
    <property type="match status" value="1"/>
</dbReference>
<dbReference type="Pfam" id="PF09411">
    <property type="entry name" value="PagL"/>
    <property type="match status" value="1"/>
</dbReference>
<sequence>MADGTFAVLTLALGLFDMTQNHCPNEGCLAKNTVDSHLSFSAAETYFQEDPYGQEFYIRHDTSLAHGPFQTIYGLSVTDDQDVWFGVGHAYTMPLFEGAYMQLHAMPGVYFQGDGVDLGGLIEFRSGIELGYEARNGLRVGLGYDHRSNAGIYESNMGLETVMLRVSIPTN</sequence>
<reference evidence="1 2" key="1">
    <citation type="submission" date="2018-03" db="EMBL/GenBank/DDBJ databases">
        <title>Genomic Encyclopedia of Archaeal and Bacterial Type Strains, Phase II (KMG-II): from individual species to whole genera.</title>
        <authorList>
            <person name="Goeker M."/>
        </authorList>
    </citation>
    <scope>NUCLEOTIDE SEQUENCE [LARGE SCALE GENOMIC DNA]</scope>
    <source>
        <strain evidence="1 2">DSM 100212</strain>
    </source>
</reference>
<protein>
    <submittedName>
        <fullName evidence="1">Lipid A 3-O-deacylase PagL</fullName>
    </submittedName>
</protein>
<accession>A0A2T0WFV9</accession>
<dbReference type="EMBL" id="PVTQ01000015">
    <property type="protein sequence ID" value="PRY85566.1"/>
    <property type="molecule type" value="Genomic_DNA"/>
</dbReference>
<dbReference type="Proteomes" id="UP000238392">
    <property type="component" value="Unassembled WGS sequence"/>
</dbReference>